<name>A0A5B0RXW3_PUCGR</name>
<accession>A0A5B0RXW3</accession>
<evidence type="ECO:0000313" key="1">
    <source>
        <dbReference type="EMBL" id="KAA1129364.1"/>
    </source>
</evidence>
<evidence type="ECO:0000313" key="2">
    <source>
        <dbReference type="Proteomes" id="UP000325313"/>
    </source>
</evidence>
<dbReference type="EMBL" id="VDEP01000137">
    <property type="protein sequence ID" value="KAA1129364.1"/>
    <property type="molecule type" value="Genomic_DNA"/>
</dbReference>
<reference evidence="1 2" key="1">
    <citation type="submission" date="2019-05" db="EMBL/GenBank/DDBJ databases">
        <title>Emergence of the Ug99 lineage of the wheat stem rust pathogen through somatic hybridization.</title>
        <authorList>
            <person name="Li F."/>
            <person name="Upadhyaya N.M."/>
            <person name="Sperschneider J."/>
            <person name="Matny O."/>
            <person name="Nguyen-Phuc H."/>
            <person name="Mago R."/>
            <person name="Raley C."/>
            <person name="Miller M.E."/>
            <person name="Silverstein K.A.T."/>
            <person name="Henningsen E."/>
            <person name="Hirsch C.D."/>
            <person name="Visser B."/>
            <person name="Pretorius Z.A."/>
            <person name="Steffenson B.J."/>
            <person name="Schwessinger B."/>
            <person name="Dodds P.N."/>
            <person name="Figueroa M."/>
        </authorList>
    </citation>
    <scope>NUCLEOTIDE SEQUENCE [LARGE SCALE GENOMIC DNA]</scope>
    <source>
        <strain evidence="1 2">Ug99</strain>
    </source>
</reference>
<sequence length="74" mass="8172">MPSGTRRQTIEYSEENCNVSSVDKIPFLTQNIHMVSASVPPCLAPKELQVTTDRVAAARCLVPTIPRACDTEQR</sequence>
<protein>
    <submittedName>
        <fullName evidence="1">Uncharacterized protein</fullName>
    </submittedName>
</protein>
<gene>
    <name evidence="1" type="ORF">PGTUg99_029970</name>
</gene>
<comment type="caution">
    <text evidence="1">The sequence shown here is derived from an EMBL/GenBank/DDBJ whole genome shotgun (WGS) entry which is preliminary data.</text>
</comment>
<dbReference type="AlphaFoldDB" id="A0A5B0RXW3"/>
<organism evidence="1 2">
    <name type="scientific">Puccinia graminis f. sp. tritici</name>
    <dbReference type="NCBI Taxonomy" id="56615"/>
    <lineage>
        <taxon>Eukaryota</taxon>
        <taxon>Fungi</taxon>
        <taxon>Dikarya</taxon>
        <taxon>Basidiomycota</taxon>
        <taxon>Pucciniomycotina</taxon>
        <taxon>Pucciniomycetes</taxon>
        <taxon>Pucciniales</taxon>
        <taxon>Pucciniaceae</taxon>
        <taxon>Puccinia</taxon>
    </lineage>
</organism>
<dbReference type="Proteomes" id="UP000325313">
    <property type="component" value="Unassembled WGS sequence"/>
</dbReference>
<proteinExistence type="predicted"/>